<dbReference type="Proteomes" id="UP000065807">
    <property type="component" value="Chromosome"/>
</dbReference>
<dbReference type="Gene3D" id="3.20.20.70">
    <property type="entry name" value="Aldolase class I"/>
    <property type="match status" value="1"/>
</dbReference>
<dbReference type="InterPro" id="IPR012062">
    <property type="entry name" value="GatZ/KbaZ-like"/>
</dbReference>
<dbReference type="InterPro" id="IPR050303">
    <property type="entry name" value="GatZ_KbaZ_carbometab"/>
</dbReference>
<feature type="region of interest" description="Disordered" evidence="2">
    <location>
        <begin position="176"/>
        <end position="203"/>
    </location>
</feature>
<dbReference type="PATRIC" id="fig|1555112.3.peg.2372"/>
<protein>
    <submittedName>
        <fullName evidence="3">Tagatose-bisphosphate aldolase</fullName>
    </submittedName>
</protein>
<keyword evidence="4" id="KW-1185">Reference proteome</keyword>
<reference evidence="4" key="1">
    <citation type="submission" date="2015-07" db="EMBL/GenBank/DDBJ databases">
        <title>Complete genome sequence and phylogenetic analysis of Limnochorda pilosa.</title>
        <authorList>
            <person name="Watanabe M."/>
            <person name="Kojima H."/>
            <person name="Fukui M."/>
        </authorList>
    </citation>
    <scope>NUCLEOTIDE SEQUENCE [LARGE SCALE GENOMIC DNA]</scope>
    <source>
        <strain evidence="4">HC45</strain>
    </source>
</reference>
<sequence>MQTSTAYVRQVIWGQGTRDPRGIYSVCTADPLVLRAALKQAVEDGSPALIEATSNQVNQFGGYTGMEPPAFVEFVLGLAREMGLPPERLILGGDHLGPNPWQRLAAEEAMRHACDLVEAFVACGFTKIHLDASMPLGEERAGGALSKRVVAERTAQLCEAAEAAFRKRSQAEGASAPPLYVIGSDVPPPGGETSGSQGPKVTTPEEFEETVALTRATFHDRGLDDAWGRVIAVVVQPGVDFGEWQVHPYDRAAAASLTRALTQHPGLAFEGHSTDYQTPGRLRQMAEDGIAILKVGPALTFAKREALFALNALESEVLGTDGRARRSNVEAALEEAMLADPRHWSAYYSGDEHELRLKRKYGLSDRCRYYWPVPSVQEAVQRLLGNLREAGIPLPLLSQFLPRQYERVREGVLRNDPEELVLDRIRDVLRGYAAAVGTGARRAEPSPA</sequence>
<dbReference type="InterPro" id="IPR013785">
    <property type="entry name" value="Aldolase_TIM"/>
</dbReference>
<dbReference type="PANTHER" id="PTHR32502:SF2">
    <property type="entry name" value="D-TAGATOSE-1,6-BISPHOSPHATE ALDOLASE SUBUNIT KBAZ"/>
    <property type="match status" value="1"/>
</dbReference>
<dbReference type="EMBL" id="AP014924">
    <property type="protein sequence ID" value="BAS28167.1"/>
    <property type="molecule type" value="Genomic_DNA"/>
</dbReference>
<dbReference type="GO" id="GO:0009401">
    <property type="term" value="P:phosphoenolpyruvate-dependent sugar phosphotransferase system"/>
    <property type="evidence" value="ECO:0007669"/>
    <property type="project" value="TreeGrafter"/>
</dbReference>
<evidence type="ECO:0000256" key="1">
    <source>
        <dbReference type="ARBA" id="ARBA00005007"/>
    </source>
</evidence>
<dbReference type="Pfam" id="PF08013">
    <property type="entry name" value="GatZ_KbaZ-like"/>
    <property type="match status" value="1"/>
</dbReference>
<dbReference type="KEGG" id="lpil:LIP_2326"/>
<dbReference type="AlphaFoldDB" id="A0A0K2SME7"/>
<evidence type="ECO:0000313" key="4">
    <source>
        <dbReference type="Proteomes" id="UP000065807"/>
    </source>
</evidence>
<dbReference type="GO" id="GO:0005975">
    <property type="term" value="P:carbohydrate metabolic process"/>
    <property type="evidence" value="ECO:0007669"/>
    <property type="project" value="InterPro"/>
</dbReference>
<comment type="pathway">
    <text evidence="1">Carbohydrate metabolism.</text>
</comment>
<dbReference type="Gene3D" id="1.10.400.20">
    <property type="entry name" value="putative tagatose 6-phosphate kinase domain like"/>
    <property type="match status" value="1"/>
</dbReference>
<dbReference type="SUPFAM" id="SSF51569">
    <property type="entry name" value="Aldolase"/>
    <property type="match status" value="1"/>
</dbReference>
<evidence type="ECO:0000313" key="3">
    <source>
        <dbReference type="EMBL" id="BAS28167.1"/>
    </source>
</evidence>
<dbReference type="PIRSF" id="PIRSF009264">
    <property type="entry name" value="TagBP_ald_AgaZ"/>
    <property type="match status" value="1"/>
</dbReference>
<dbReference type="GO" id="GO:0005886">
    <property type="term" value="C:plasma membrane"/>
    <property type="evidence" value="ECO:0007669"/>
    <property type="project" value="TreeGrafter"/>
</dbReference>
<organism evidence="3 4">
    <name type="scientific">Limnochorda pilosa</name>
    <dbReference type="NCBI Taxonomy" id="1555112"/>
    <lineage>
        <taxon>Bacteria</taxon>
        <taxon>Bacillati</taxon>
        <taxon>Bacillota</taxon>
        <taxon>Limnochordia</taxon>
        <taxon>Limnochordales</taxon>
        <taxon>Limnochordaceae</taxon>
        <taxon>Limnochorda</taxon>
    </lineage>
</organism>
<dbReference type="PANTHER" id="PTHR32502">
    <property type="entry name" value="N-ACETYLGALACTOSAMINE PERMEASE II COMPONENT-RELATED"/>
    <property type="match status" value="1"/>
</dbReference>
<evidence type="ECO:0000256" key="2">
    <source>
        <dbReference type="SAM" id="MobiDB-lite"/>
    </source>
</evidence>
<proteinExistence type="predicted"/>
<accession>A0A0K2SME7</accession>
<dbReference type="STRING" id="1555112.LIP_2326"/>
<reference evidence="4" key="2">
    <citation type="journal article" date="2016" name="Int. J. Syst. Evol. Microbiol.">
        <title>Complete genome sequence and cell structure of Limnochorda pilosa, a Gram-negative spore-former within the phylum Firmicutes.</title>
        <authorList>
            <person name="Watanabe M."/>
            <person name="Kojima H."/>
            <person name="Fukui M."/>
        </authorList>
    </citation>
    <scope>NUCLEOTIDE SEQUENCE [LARGE SCALE GENOMIC DNA]</scope>
    <source>
        <strain evidence="4">HC45</strain>
    </source>
</reference>
<name>A0A0K2SME7_LIMPI</name>
<gene>
    <name evidence="3" type="ORF">LIP_2326</name>
</gene>